<sequence>MEFFRNYGLAGLLGGLIIEAMGFPFPGGVMVMFSGFLVNQNEMDFYKVFLVAVIGFNIGAIAAFLIGWRMGESIFNNKRFKGVTKNQISRARSWMEHSAPLFIIAGRFVPMISNLTPYMAGASGLKLVHFLFYNFIFTVIWVSANISVGMVFGQKWPEIAAYMHNSLPLAILALVIVYFVVKFFIKHIYEARSEKI</sequence>
<evidence type="ECO:0000256" key="2">
    <source>
        <dbReference type="SAM" id="Phobius"/>
    </source>
</evidence>
<feature type="transmembrane region" description="Helical" evidence="2">
    <location>
        <begin position="46"/>
        <end position="68"/>
    </location>
</feature>
<comment type="similarity">
    <text evidence="1">Belongs to the DedA family.</text>
</comment>
<feature type="domain" description="VTT" evidence="3">
    <location>
        <begin position="25"/>
        <end position="149"/>
    </location>
</feature>
<gene>
    <name evidence="4" type="ORF">SAMN05660649_00276</name>
</gene>
<dbReference type="InterPro" id="IPR051311">
    <property type="entry name" value="DedA_domain"/>
</dbReference>
<dbReference type="GO" id="GO:0005886">
    <property type="term" value="C:plasma membrane"/>
    <property type="evidence" value="ECO:0007669"/>
    <property type="project" value="TreeGrafter"/>
</dbReference>
<name>A0A1I2N2L0_9FIRM</name>
<dbReference type="AlphaFoldDB" id="A0A1I2N2L0"/>
<dbReference type="Proteomes" id="UP000199337">
    <property type="component" value="Unassembled WGS sequence"/>
</dbReference>
<dbReference type="InterPro" id="IPR032816">
    <property type="entry name" value="VTT_dom"/>
</dbReference>
<keyword evidence="2" id="KW-0472">Membrane</keyword>
<feature type="transmembrane region" description="Helical" evidence="2">
    <location>
        <begin position="132"/>
        <end position="153"/>
    </location>
</feature>
<evidence type="ECO:0000259" key="3">
    <source>
        <dbReference type="Pfam" id="PF09335"/>
    </source>
</evidence>
<dbReference type="EMBL" id="FOOX01000001">
    <property type="protein sequence ID" value="SFF97330.1"/>
    <property type="molecule type" value="Genomic_DNA"/>
</dbReference>
<evidence type="ECO:0000313" key="5">
    <source>
        <dbReference type="Proteomes" id="UP000199337"/>
    </source>
</evidence>
<feature type="transmembrane region" description="Helical" evidence="2">
    <location>
        <begin position="99"/>
        <end position="120"/>
    </location>
</feature>
<accession>A0A1I2N2L0</accession>
<evidence type="ECO:0000313" key="4">
    <source>
        <dbReference type="EMBL" id="SFF97330.1"/>
    </source>
</evidence>
<keyword evidence="2" id="KW-0812">Transmembrane</keyword>
<proteinExistence type="inferred from homology"/>
<reference evidence="5" key="1">
    <citation type="submission" date="2016-10" db="EMBL/GenBank/DDBJ databases">
        <authorList>
            <person name="Varghese N."/>
            <person name="Submissions S."/>
        </authorList>
    </citation>
    <scope>NUCLEOTIDE SEQUENCE [LARGE SCALE GENOMIC DNA]</scope>
    <source>
        <strain evidence="5">DSM 17038</strain>
    </source>
</reference>
<feature type="transmembrane region" description="Helical" evidence="2">
    <location>
        <begin position="165"/>
        <end position="185"/>
    </location>
</feature>
<protein>
    <submittedName>
        <fullName evidence="4">Membrane protein DedA, SNARE-associated domain</fullName>
    </submittedName>
</protein>
<organism evidence="4 5">
    <name type="scientific">Desulfotruncus arcticus DSM 17038</name>
    <dbReference type="NCBI Taxonomy" id="1121424"/>
    <lineage>
        <taxon>Bacteria</taxon>
        <taxon>Bacillati</taxon>
        <taxon>Bacillota</taxon>
        <taxon>Clostridia</taxon>
        <taxon>Eubacteriales</taxon>
        <taxon>Desulfallaceae</taxon>
        <taxon>Desulfotruncus</taxon>
    </lineage>
</organism>
<keyword evidence="2" id="KW-1133">Transmembrane helix</keyword>
<dbReference type="STRING" id="341036.SAMN05660649_00276"/>
<dbReference type="PANTHER" id="PTHR42709">
    <property type="entry name" value="ALKALINE PHOSPHATASE LIKE PROTEIN"/>
    <property type="match status" value="1"/>
</dbReference>
<dbReference type="PANTHER" id="PTHR42709:SF9">
    <property type="entry name" value="ALKALINE PHOSPHATASE LIKE PROTEIN"/>
    <property type="match status" value="1"/>
</dbReference>
<evidence type="ECO:0000256" key="1">
    <source>
        <dbReference type="ARBA" id="ARBA00010792"/>
    </source>
</evidence>
<dbReference type="Pfam" id="PF09335">
    <property type="entry name" value="VTT_dom"/>
    <property type="match status" value="1"/>
</dbReference>
<keyword evidence="5" id="KW-1185">Reference proteome</keyword>